<accession>A0A1J4NBC4</accession>
<comment type="caution">
    <text evidence="6">The sequence shown here is derived from an EMBL/GenBank/DDBJ whole genome shotgun (WGS) entry which is preliminary data.</text>
</comment>
<dbReference type="SUPFAM" id="SSF47203">
    <property type="entry name" value="Acyl-CoA dehydrogenase C-terminal domain-like"/>
    <property type="match status" value="1"/>
</dbReference>
<sequence>MPLFNPHKPDFDEFDDETRRIFAATIEFFEGKGKEWLLQQDRDRVWYDEFLAFQKREMVFATLLTPAAQADGDPNKRWDEARIATYSQILGFYGMSYWYVWQVTILGLGPIWQSGNESVKRRAARLLDEGAIFAFGLSEREHGADVYTSDMVLTPDGNGGYLANGGKYYIGNGNKAGMVSVFGRVEGLPTGPKTQDGYVFFVVDSQHEAYKLRKNVVNSQMYVAAFDLEDYPIREEDVIHVGSEAFDAAINTVNVGKFNIGFGSLGAVQHVWHEGITHADSRVLFDTKVTDFPQVRALFLESWVRLAAMELFGERAIDYMRSGSADDRRYLLFDAIEKMSVSRQGAKVYDLIADCIAARGFENDMYYPVGAVAMMGLPRLEGTVHVNMALALKFLQSYLFSPTDPSLALLAARRPGAPSRVPDAAFAPAFKASRAVIRAAGRLVGSRLPSVEAPALPPRRRDPVDDTFLFRQGPAQGLGTVAFHDWRAVYAGWAHLPNVQLLLEQVDAFQALLGATPLSKTQMRDLDLLLVVGDIFTTVAYGDLILQQATIWGVDDDLVESIFEVMVGDVSAHALTLTRKPSLTAAQARAADAIQRRPAFDAERTARVWAEARATAGTYAMNP</sequence>
<keyword evidence="4" id="KW-0274">FAD</keyword>
<dbReference type="PANTHER" id="PTHR43884">
    <property type="entry name" value="ACYL-COA DEHYDROGENASE"/>
    <property type="match status" value="1"/>
</dbReference>
<keyword evidence="7" id="KW-1185">Reference proteome</keyword>
<keyword evidence="3" id="KW-0285">Flavoprotein</keyword>
<gene>
    <name evidence="6" type="ORF">UG56_001215</name>
</gene>
<evidence type="ECO:0000256" key="4">
    <source>
        <dbReference type="ARBA" id="ARBA00022827"/>
    </source>
</evidence>
<dbReference type="OrthoDB" id="5427839at2"/>
<name>A0A1J4NBC4_9ACTN</name>
<organism evidence="6 7">
    <name type="scientific">Nocardioides luteus</name>
    <dbReference type="NCBI Taxonomy" id="1844"/>
    <lineage>
        <taxon>Bacteria</taxon>
        <taxon>Bacillati</taxon>
        <taxon>Actinomycetota</taxon>
        <taxon>Actinomycetes</taxon>
        <taxon>Propionibacteriales</taxon>
        <taxon>Nocardioidaceae</taxon>
        <taxon>Nocardioides</taxon>
    </lineage>
</organism>
<dbReference type="InterPro" id="IPR037069">
    <property type="entry name" value="AcylCoA_DH/ox_N_sf"/>
</dbReference>
<dbReference type="PANTHER" id="PTHR43884:SF19">
    <property type="entry name" value="ACYL-COA DEHYDROGENASE FADE4-RELATED"/>
    <property type="match status" value="1"/>
</dbReference>
<dbReference type="SUPFAM" id="SSF56645">
    <property type="entry name" value="Acyl-CoA dehydrogenase NM domain-like"/>
    <property type="match status" value="1"/>
</dbReference>
<evidence type="ECO:0000313" key="7">
    <source>
        <dbReference type="Proteomes" id="UP000033772"/>
    </source>
</evidence>
<protein>
    <submittedName>
        <fullName evidence="6">Acyl-CoA dehydrogenase</fullName>
    </submittedName>
</protein>
<evidence type="ECO:0000256" key="2">
    <source>
        <dbReference type="ARBA" id="ARBA00009347"/>
    </source>
</evidence>
<dbReference type="Gene3D" id="1.10.540.10">
    <property type="entry name" value="Acyl-CoA dehydrogenase/oxidase, N-terminal domain"/>
    <property type="match status" value="1"/>
</dbReference>
<dbReference type="InterPro" id="IPR009075">
    <property type="entry name" value="AcylCo_DH/oxidase_C"/>
</dbReference>
<feature type="domain" description="Acyl-CoA dehydrogenase/oxidase C-terminal" evidence="5">
    <location>
        <begin position="246"/>
        <end position="386"/>
    </location>
</feature>
<evidence type="ECO:0000259" key="5">
    <source>
        <dbReference type="Pfam" id="PF00441"/>
    </source>
</evidence>
<dbReference type="GO" id="GO:0005886">
    <property type="term" value="C:plasma membrane"/>
    <property type="evidence" value="ECO:0007669"/>
    <property type="project" value="TreeGrafter"/>
</dbReference>
<dbReference type="Proteomes" id="UP000033772">
    <property type="component" value="Unassembled WGS sequence"/>
</dbReference>
<dbReference type="GO" id="GO:0003995">
    <property type="term" value="F:acyl-CoA dehydrogenase activity"/>
    <property type="evidence" value="ECO:0007669"/>
    <property type="project" value="TreeGrafter"/>
</dbReference>
<evidence type="ECO:0000256" key="3">
    <source>
        <dbReference type="ARBA" id="ARBA00022630"/>
    </source>
</evidence>
<dbReference type="STRING" id="1844.UG56_001215"/>
<dbReference type="AlphaFoldDB" id="A0A1J4NBC4"/>
<proteinExistence type="inferred from homology"/>
<dbReference type="EMBL" id="JZDQ02000001">
    <property type="protein sequence ID" value="OIJ28876.1"/>
    <property type="molecule type" value="Genomic_DNA"/>
</dbReference>
<comment type="similarity">
    <text evidence="2">Belongs to the acyl-CoA dehydrogenase family.</text>
</comment>
<dbReference type="RefSeq" id="WP_045549420.1">
    <property type="nucleotide sequence ID" value="NZ_JZDQ02000001.1"/>
</dbReference>
<evidence type="ECO:0000313" key="6">
    <source>
        <dbReference type="EMBL" id="OIJ28876.1"/>
    </source>
</evidence>
<reference evidence="6" key="1">
    <citation type="submission" date="2016-10" db="EMBL/GenBank/DDBJ databases">
        <title>Draft Genome Sequence of Nocardioides luteus Strain BAFB, an Alkane-Degrading Bacterium Isolated from JP-7 Polluted Soil.</title>
        <authorList>
            <person name="Brown L."/>
            <person name="Ruiz O.N."/>
            <person name="Gunasekera T."/>
        </authorList>
    </citation>
    <scope>NUCLEOTIDE SEQUENCE [LARGE SCALE GENOMIC DNA]</scope>
    <source>
        <strain evidence="6">BAFB</strain>
    </source>
</reference>
<dbReference type="InterPro" id="IPR046373">
    <property type="entry name" value="Acyl-CoA_Oxase/DH_mid-dom_sf"/>
</dbReference>
<comment type="cofactor">
    <cofactor evidence="1">
        <name>FAD</name>
        <dbReference type="ChEBI" id="CHEBI:57692"/>
    </cofactor>
</comment>
<evidence type="ECO:0000256" key="1">
    <source>
        <dbReference type="ARBA" id="ARBA00001974"/>
    </source>
</evidence>
<dbReference type="GO" id="GO:0050660">
    <property type="term" value="F:flavin adenine dinucleotide binding"/>
    <property type="evidence" value="ECO:0007669"/>
    <property type="project" value="InterPro"/>
</dbReference>
<dbReference type="Gene3D" id="2.40.110.10">
    <property type="entry name" value="Butyryl-CoA Dehydrogenase, subunit A, domain 2"/>
    <property type="match status" value="1"/>
</dbReference>
<dbReference type="InterPro" id="IPR036250">
    <property type="entry name" value="AcylCo_DH-like_C"/>
</dbReference>
<dbReference type="Pfam" id="PF00441">
    <property type="entry name" value="Acyl-CoA_dh_1"/>
    <property type="match status" value="1"/>
</dbReference>
<dbReference type="Gene3D" id="1.20.140.10">
    <property type="entry name" value="Butyryl-CoA Dehydrogenase, subunit A, domain 3"/>
    <property type="match status" value="1"/>
</dbReference>
<dbReference type="InterPro" id="IPR009100">
    <property type="entry name" value="AcylCoA_DH/oxidase_NM_dom_sf"/>
</dbReference>